<reference evidence="3" key="1">
    <citation type="journal article" date="2013" name="Nat. Genet.">
        <title>The duck genome and transcriptome provide insight into an avian influenza virus reservoir species.</title>
        <authorList>
            <person name="Huang Y."/>
            <person name="Li Y."/>
            <person name="Burt D.W."/>
            <person name="Chen H."/>
            <person name="Zhang Y."/>
            <person name="Qian W."/>
            <person name="Kim H."/>
            <person name="Gan S."/>
            <person name="Zhao Y."/>
            <person name="Li J."/>
            <person name="Yi K."/>
            <person name="Feng H."/>
            <person name="Zhu P."/>
            <person name="Li B."/>
            <person name="Liu Q."/>
            <person name="Fairley S."/>
            <person name="Magor K.E."/>
            <person name="Du Z."/>
            <person name="Hu X."/>
            <person name="Goodman L."/>
            <person name="Tafer H."/>
            <person name="Vignal A."/>
            <person name="Lee T."/>
            <person name="Kim K.W."/>
            <person name="Sheng Z."/>
            <person name="An Y."/>
            <person name="Searle S."/>
            <person name="Herrero J."/>
            <person name="Groenen M.A."/>
            <person name="Crooijmans R.P."/>
            <person name="Faraut T."/>
            <person name="Cai Q."/>
            <person name="Webster R.G."/>
            <person name="Aldridge J.R."/>
            <person name="Warren W.C."/>
            <person name="Bartschat S."/>
            <person name="Kehr S."/>
            <person name="Marz M."/>
            <person name="Stadler P.F."/>
            <person name="Smith J."/>
            <person name="Kraus R.H."/>
            <person name="Zhao Y."/>
            <person name="Ren L."/>
            <person name="Fei J."/>
            <person name="Morisson M."/>
            <person name="Kaiser P."/>
            <person name="Griffin D.K."/>
            <person name="Rao M."/>
            <person name="Pitel F."/>
            <person name="Wang J."/>
            <person name="Li N."/>
        </authorList>
    </citation>
    <scope>NUCLEOTIDE SEQUENCE [LARGE SCALE GENOMIC DNA]</scope>
</reference>
<name>R0L1M7_ANAPL</name>
<dbReference type="Pfam" id="PF11515">
    <property type="entry name" value="Cul7"/>
    <property type="match status" value="1"/>
</dbReference>
<protein>
    <submittedName>
        <fullName evidence="2">p53-associated parkin-like cytoplasmic protein</fullName>
    </submittedName>
</protein>
<dbReference type="InterPro" id="IPR014722">
    <property type="entry name" value="Rib_uL2_dom2"/>
</dbReference>
<keyword evidence="3" id="KW-1185">Reference proteome</keyword>
<evidence type="ECO:0000313" key="2">
    <source>
        <dbReference type="EMBL" id="EOA99483.1"/>
    </source>
</evidence>
<dbReference type="PANTHER" id="PTHR22771">
    <property type="entry name" value="CULLIN AND GALACTOSE-BINDING DOMAIN-CONTAINING"/>
    <property type="match status" value="1"/>
</dbReference>
<dbReference type="Proteomes" id="UP000296049">
    <property type="component" value="Unassembled WGS sequence"/>
</dbReference>
<accession>R0L1M7</accession>
<dbReference type="AlphaFoldDB" id="R0L1M7"/>
<organism evidence="2 3">
    <name type="scientific">Anas platyrhynchos</name>
    <name type="common">Mallard</name>
    <name type="synonym">Anas boschas</name>
    <dbReference type="NCBI Taxonomy" id="8839"/>
    <lineage>
        <taxon>Eukaryota</taxon>
        <taxon>Metazoa</taxon>
        <taxon>Chordata</taxon>
        <taxon>Craniata</taxon>
        <taxon>Vertebrata</taxon>
        <taxon>Euteleostomi</taxon>
        <taxon>Archelosauria</taxon>
        <taxon>Archosauria</taxon>
        <taxon>Dinosauria</taxon>
        <taxon>Saurischia</taxon>
        <taxon>Theropoda</taxon>
        <taxon>Coelurosauria</taxon>
        <taxon>Aves</taxon>
        <taxon>Neognathae</taxon>
        <taxon>Galloanserae</taxon>
        <taxon>Anseriformes</taxon>
        <taxon>Anatidae</taxon>
        <taxon>Anatinae</taxon>
        <taxon>Anas</taxon>
    </lineage>
</organism>
<gene>
    <name evidence="2" type="ORF">Anapl_13491</name>
</gene>
<evidence type="ECO:0000313" key="3">
    <source>
        <dbReference type="Proteomes" id="UP000296049"/>
    </source>
</evidence>
<proteinExistence type="predicted"/>
<dbReference type="PANTHER" id="PTHR22771:SF4">
    <property type="entry name" value="CULLIN 7-RELATED"/>
    <property type="match status" value="1"/>
</dbReference>
<dbReference type="InterPro" id="IPR021097">
    <property type="entry name" value="CPH_domain"/>
</dbReference>
<evidence type="ECO:0000259" key="1">
    <source>
        <dbReference type="Pfam" id="PF11515"/>
    </source>
</evidence>
<feature type="domain" description="CPH" evidence="1">
    <location>
        <begin position="189"/>
        <end position="240"/>
    </location>
</feature>
<dbReference type="Gene3D" id="2.30.30.30">
    <property type="match status" value="1"/>
</dbReference>
<dbReference type="SUPFAM" id="SSF63748">
    <property type="entry name" value="Tudor/PWWP/MBT"/>
    <property type="match status" value="1"/>
</dbReference>
<sequence length="318" mass="35563">MLCHKDKRICRSAGKMLRALASHDAGSWAYVLLSLSQQDGVEQHMDFDSRYTLLELFAETTSSEEHCMSFEGIHLPQIPGKQLFALVKRYLRVTSLLEEQGGEQPESSRLKQEFEFSMAMAGLIVELLRAMGWEHSHEPEPPAWQETKPQTPRSIFQPKTPACFAAPAPVLSPNRGAQKKRGAAFLTLSDFTDRKSYVEYVQANLVPGMRVRLLEDCGEVRAGDEGEFMHSTDRMHTAQVGRLGWYLNAAPAFLWAQEGVCSSLGLFLVTSQSRRLGTFSEGWDFVVTMGRGAEGLCAPRQRGYFCGMSAVLALWPHL</sequence>
<dbReference type="EMBL" id="KB743318">
    <property type="protein sequence ID" value="EOA99483.1"/>
    <property type="molecule type" value="Genomic_DNA"/>
</dbReference>
<dbReference type="InterPro" id="IPR045093">
    <property type="entry name" value="Cullin"/>
</dbReference>